<keyword evidence="6" id="KW-0808">Transferase</keyword>
<comment type="catalytic activity">
    <reaction evidence="4">
        <text>a ribonucleoside 5'-triphosphate + H2O = a ribonucleoside 5'-diphosphate + phosphate + H(+)</text>
        <dbReference type="Rhea" id="RHEA:23680"/>
        <dbReference type="ChEBI" id="CHEBI:15377"/>
        <dbReference type="ChEBI" id="CHEBI:15378"/>
        <dbReference type="ChEBI" id="CHEBI:43474"/>
        <dbReference type="ChEBI" id="CHEBI:57930"/>
        <dbReference type="ChEBI" id="CHEBI:61557"/>
        <dbReference type="EC" id="3.6.1.15"/>
    </reaction>
</comment>
<dbReference type="HAMAP" id="MF_00796">
    <property type="entry name" value="NTPase_1"/>
    <property type="match status" value="1"/>
</dbReference>
<protein>
    <recommendedName>
        <fullName evidence="4">Nucleoside-triphosphatase HT576_19090</fullName>
        <shortName evidence="4">NTPase</shortName>
        <ecNumber evidence="4">3.6.1.15</ecNumber>
    </recommendedName>
    <alternativeName>
        <fullName evidence="4">Nucleoside triphosphate phosphohydrolase</fullName>
    </alternativeName>
</protein>
<evidence type="ECO:0000256" key="5">
    <source>
        <dbReference type="SAM" id="MobiDB-lite"/>
    </source>
</evidence>
<feature type="region of interest" description="Disordered" evidence="5">
    <location>
        <begin position="68"/>
        <end position="95"/>
    </location>
</feature>
<accession>A0A8J8KD47</accession>
<dbReference type="Pfam" id="PF03266">
    <property type="entry name" value="NTPase_1"/>
    <property type="match status" value="1"/>
</dbReference>
<evidence type="ECO:0000256" key="3">
    <source>
        <dbReference type="ARBA" id="ARBA00022840"/>
    </source>
</evidence>
<dbReference type="Proteomes" id="UP000728647">
    <property type="component" value="Unassembled WGS sequence"/>
</dbReference>
<dbReference type="AlphaFoldDB" id="A0A8J8KD47"/>
<dbReference type="GO" id="GO:0016301">
    <property type="term" value="F:kinase activity"/>
    <property type="evidence" value="ECO:0007669"/>
    <property type="project" value="UniProtKB-KW"/>
</dbReference>
<comment type="caution">
    <text evidence="4">Lacks conserved residue(s) required for the propagation of feature annotation.</text>
</comment>
<evidence type="ECO:0000256" key="2">
    <source>
        <dbReference type="ARBA" id="ARBA00022801"/>
    </source>
</evidence>
<proteinExistence type="inferred from homology"/>
<name>A0A8J8KD47_9EURY</name>
<comment type="similarity">
    <text evidence="4">Belongs to the THEP1 NTPase family.</text>
</comment>
<evidence type="ECO:0000313" key="7">
    <source>
        <dbReference type="Proteomes" id="UP000728647"/>
    </source>
</evidence>
<feature type="region of interest" description="Disordered" evidence="5">
    <location>
        <begin position="1"/>
        <end position="20"/>
    </location>
</feature>
<dbReference type="EC" id="3.6.1.15" evidence="4"/>
<dbReference type="Gene3D" id="3.40.50.300">
    <property type="entry name" value="P-loop containing nucleotide triphosphate hydrolases"/>
    <property type="match status" value="1"/>
</dbReference>
<keyword evidence="1 4" id="KW-0547">Nucleotide-binding</keyword>
<dbReference type="SUPFAM" id="SSF52540">
    <property type="entry name" value="P-loop containing nucleoside triphosphate hydrolases"/>
    <property type="match status" value="1"/>
</dbReference>
<reference evidence="6" key="1">
    <citation type="submission" date="2020-06" db="EMBL/GenBank/DDBJ databases">
        <title>Haloterrigena sp. nov., an extremely halophilic archaeon isolated from a saline sediment.</title>
        <authorList>
            <person name="Liu B.-B."/>
        </authorList>
    </citation>
    <scope>NUCLEOTIDE SEQUENCE</scope>
    <source>
        <strain evidence="6">SYSU A121-1</strain>
    </source>
</reference>
<organism evidence="6 7">
    <name type="scientific">Haloterrigena gelatinilytica</name>
    <dbReference type="NCBI Taxonomy" id="2741724"/>
    <lineage>
        <taxon>Archaea</taxon>
        <taxon>Methanobacteriati</taxon>
        <taxon>Methanobacteriota</taxon>
        <taxon>Stenosarchaea group</taxon>
        <taxon>Halobacteria</taxon>
        <taxon>Halobacteriales</taxon>
        <taxon>Natrialbaceae</taxon>
        <taxon>Haloterrigena</taxon>
    </lineage>
</organism>
<dbReference type="GO" id="GO:0005524">
    <property type="term" value="F:ATP binding"/>
    <property type="evidence" value="ECO:0007669"/>
    <property type="project" value="UniProtKB-UniRule"/>
</dbReference>
<keyword evidence="3 4" id="KW-0067">ATP-binding</keyword>
<dbReference type="GO" id="GO:0017111">
    <property type="term" value="F:ribonucleoside triphosphate phosphatase activity"/>
    <property type="evidence" value="ECO:0007669"/>
    <property type="project" value="UniProtKB-UniRule"/>
</dbReference>
<dbReference type="EMBL" id="JABURA010000001">
    <property type="protein sequence ID" value="NUB93115.1"/>
    <property type="molecule type" value="Genomic_DNA"/>
</dbReference>
<dbReference type="RefSeq" id="WP_174702814.1">
    <property type="nucleotide sequence ID" value="NZ_JABURA010000001.1"/>
</dbReference>
<dbReference type="InterPro" id="IPR027417">
    <property type="entry name" value="P-loop_NTPase"/>
</dbReference>
<sequence length="201" mass="21254">MSDATNALVTGPPRSGKTTALERTVSRLREDGYAVGGLSSPERREAGRRAGFDIVDVASGERAVLARVDGVSEADGASSGRDEPPESGASAPTVGKYTVDVSAVDRLAGRALPSAVDDADCVVIDEIAPMQLESDRFVRETTRALESSTPVLAAIKLDATDGFLGAVKKRSDTERFVVEPDARDALPETLAAWVRSRTRPR</sequence>
<evidence type="ECO:0000256" key="4">
    <source>
        <dbReference type="HAMAP-Rule" id="MF_00796"/>
    </source>
</evidence>
<comment type="caution">
    <text evidence="6">The sequence shown here is derived from an EMBL/GenBank/DDBJ whole genome shotgun (WGS) entry which is preliminary data.</text>
</comment>
<evidence type="ECO:0000256" key="1">
    <source>
        <dbReference type="ARBA" id="ARBA00022741"/>
    </source>
</evidence>
<evidence type="ECO:0000313" key="6">
    <source>
        <dbReference type="EMBL" id="NUB93115.1"/>
    </source>
</evidence>
<dbReference type="PANTHER" id="PTHR43146:SF1">
    <property type="entry name" value="CANCER-RELATED NUCLEOSIDE-TRIPHOSPHATASE"/>
    <property type="match status" value="1"/>
</dbReference>
<keyword evidence="6" id="KW-0418">Kinase</keyword>
<dbReference type="OrthoDB" id="52698at2157"/>
<comment type="function">
    <text evidence="4">Has nucleotide phosphatase activity towards ATP, GTP, CTP, TTP and UTP. May hydrolyze nucleoside diphosphates with lower efficiency.</text>
</comment>
<keyword evidence="2 4" id="KW-0378">Hydrolase</keyword>
<gene>
    <name evidence="6" type="ORF">HT576_19090</name>
</gene>
<dbReference type="PANTHER" id="PTHR43146">
    <property type="entry name" value="CANCER-RELATED NUCLEOSIDE-TRIPHOSPHATASE"/>
    <property type="match status" value="1"/>
</dbReference>
<dbReference type="InterPro" id="IPR004948">
    <property type="entry name" value="Nuc-triphosphatase_THEP1"/>
</dbReference>